<evidence type="ECO:0000313" key="10">
    <source>
        <dbReference type="Proteomes" id="UP000261212"/>
    </source>
</evidence>
<keyword evidence="5 6" id="KW-0411">Iron-sulfur</keyword>
<dbReference type="HAMAP" id="MF_01251">
    <property type="entry name" value="UPF0313"/>
    <property type="match status" value="1"/>
</dbReference>
<keyword evidence="4 6" id="KW-0408">Iron</keyword>
<dbReference type="InterPro" id="IPR006638">
    <property type="entry name" value="Elp3/MiaA/NifB-like_rSAM"/>
</dbReference>
<dbReference type="InterPro" id="IPR024560">
    <property type="entry name" value="UPF0313_C"/>
</dbReference>
<dbReference type="Pfam" id="PF11842">
    <property type="entry name" value="DUF3362"/>
    <property type="match status" value="1"/>
</dbReference>
<comment type="similarity">
    <text evidence="6">Belongs to the UPF0313 family.</text>
</comment>
<evidence type="ECO:0000313" key="9">
    <source>
        <dbReference type="EMBL" id="RGD75114.1"/>
    </source>
</evidence>
<dbReference type="PANTHER" id="PTHR32331">
    <property type="entry name" value="UPF0313 PROTEIN YGIQ"/>
    <property type="match status" value="1"/>
</dbReference>
<keyword evidence="2 6" id="KW-0949">S-adenosyl-L-methionine</keyword>
<dbReference type="AlphaFoldDB" id="A0A3E3E0M4"/>
<feature type="binding site" evidence="6">
    <location>
        <position position="308"/>
    </location>
    <ligand>
        <name>[4Fe-4S] cluster</name>
        <dbReference type="ChEBI" id="CHEBI:49883"/>
        <note>4Fe-4S-S-AdoMet</note>
    </ligand>
</feature>
<feature type="binding site" evidence="6">
    <location>
        <position position="312"/>
    </location>
    <ligand>
        <name>[4Fe-4S] cluster</name>
        <dbReference type="ChEBI" id="CHEBI:49883"/>
        <note>4Fe-4S-S-AdoMet</note>
    </ligand>
</feature>
<dbReference type="InterPro" id="IPR023404">
    <property type="entry name" value="rSAM_horseshoe"/>
</dbReference>
<dbReference type="Pfam" id="PF04055">
    <property type="entry name" value="Radical_SAM"/>
    <property type="match status" value="1"/>
</dbReference>
<evidence type="ECO:0000256" key="7">
    <source>
        <dbReference type="SAM" id="MobiDB-lite"/>
    </source>
</evidence>
<evidence type="ECO:0000256" key="5">
    <source>
        <dbReference type="ARBA" id="ARBA00023014"/>
    </source>
</evidence>
<dbReference type="GO" id="GO:0003824">
    <property type="term" value="F:catalytic activity"/>
    <property type="evidence" value="ECO:0007669"/>
    <property type="project" value="InterPro"/>
</dbReference>
<dbReference type="SUPFAM" id="SSF102114">
    <property type="entry name" value="Radical SAM enzymes"/>
    <property type="match status" value="1"/>
</dbReference>
<evidence type="ECO:0000256" key="3">
    <source>
        <dbReference type="ARBA" id="ARBA00022723"/>
    </source>
</evidence>
<evidence type="ECO:0000256" key="1">
    <source>
        <dbReference type="ARBA" id="ARBA00022485"/>
    </source>
</evidence>
<keyword evidence="1 6" id="KW-0004">4Fe-4S</keyword>
<dbReference type="InterPro" id="IPR058240">
    <property type="entry name" value="rSAM_sf"/>
</dbReference>
<dbReference type="InterPro" id="IPR007197">
    <property type="entry name" value="rSAM"/>
</dbReference>
<name>A0A3E3E0M4_9FIRM</name>
<dbReference type="Proteomes" id="UP000261212">
    <property type="component" value="Unassembled WGS sequence"/>
</dbReference>
<dbReference type="InterPro" id="IPR013704">
    <property type="entry name" value="UPF0313_N"/>
</dbReference>
<evidence type="ECO:0000259" key="8">
    <source>
        <dbReference type="PROSITE" id="PS51918"/>
    </source>
</evidence>
<dbReference type="EMBL" id="QUSM01000002">
    <property type="protein sequence ID" value="RGD75114.1"/>
    <property type="molecule type" value="Genomic_DNA"/>
</dbReference>
<dbReference type="GO" id="GO:0005506">
    <property type="term" value="F:iron ion binding"/>
    <property type="evidence" value="ECO:0007669"/>
    <property type="project" value="UniProtKB-UniRule"/>
</dbReference>
<dbReference type="NCBIfam" id="TIGR03904">
    <property type="entry name" value="SAM_YgiQ"/>
    <property type="match status" value="1"/>
</dbReference>
<feature type="domain" description="Radical SAM core" evidence="8">
    <location>
        <begin position="290"/>
        <end position="568"/>
    </location>
</feature>
<evidence type="ECO:0000256" key="6">
    <source>
        <dbReference type="HAMAP-Rule" id="MF_01251"/>
    </source>
</evidence>
<comment type="caution">
    <text evidence="9">The sequence shown here is derived from an EMBL/GenBank/DDBJ whole genome shotgun (WGS) entry which is preliminary data.</text>
</comment>
<dbReference type="SFLD" id="SFLDG01082">
    <property type="entry name" value="B12-binding_domain_containing"/>
    <property type="match status" value="1"/>
</dbReference>
<reference evidence="9 10" key="1">
    <citation type="submission" date="2018-08" db="EMBL/GenBank/DDBJ databases">
        <title>A genome reference for cultivated species of the human gut microbiota.</title>
        <authorList>
            <person name="Zou Y."/>
            <person name="Xue W."/>
            <person name="Luo G."/>
        </authorList>
    </citation>
    <scope>NUCLEOTIDE SEQUENCE [LARGE SCALE GENOMIC DNA]</scope>
    <source>
        <strain evidence="9 10">AM25-6</strain>
    </source>
</reference>
<feature type="compositionally biased region" description="Basic residues" evidence="7">
    <location>
        <begin position="607"/>
        <end position="642"/>
    </location>
</feature>
<dbReference type="PANTHER" id="PTHR32331:SF0">
    <property type="entry name" value="UPF0313 PROTEIN YGIQ"/>
    <property type="match status" value="1"/>
</dbReference>
<dbReference type="Gene3D" id="3.80.30.20">
    <property type="entry name" value="tm_1862 like domain"/>
    <property type="match status" value="1"/>
</dbReference>
<dbReference type="SFLD" id="SFLDS00029">
    <property type="entry name" value="Radical_SAM"/>
    <property type="match status" value="1"/>
</dbReference>
<accession>A0A3E3E0M4</accession>
<comment type="cofactor">
    <cofactor evidence="6">
        <name>[4Fe-4S] cluster</name>
        <dbReference type="ChEBI" id="CHEBI:49883"/>
    </cofactor>
    <text evidence="6">Binds 1 [4Fe-4S] cluster. The cluster is coordinated with 3 cysteines and an exchangeable S-adenosyl-L-methionine.</text>
</comment>
<keyword evidence="3 6" id="KW-0479">Metal-binding</keyword>
<gene>
    <name evidence="9" type="ORF">DW687_01980</name>
</gene>
<dbReference type="Pfam" id="PF08497">
    <property type="entry name" value="Radical_SAM_N"/>
    <property type="match status" value="1"/>
</dbReference>
<dbReference type="RefSeq" id="WP_117531272.1">
    <property type="nucleotide sequence ID" value="NZ_QUSM01000002.1"/>
</dbReference>
<proteinExistence type="inferred from homology"/>
<sequence length="642" mass="73907">MKINNEFLITTKDEMKRKDISQLDFIIVTGDAYIDHPSFGTAIIGRHLESLGFNIGVIPQPNWKDKEAFKVLGRPKYAFLVNSGNIDSMVNHYTASKKKRNDDVYTEGGEANKRPDRAVIVYSNMIRMAYKKVNIIIGGIEASLRRFAHYDYWDNKVRRSILTDSTANMLTYGSGEKVLGEIANRLRNGEQLEEIKDVRGTCYITAKIENIENSLIIPSFKEVNEDKENYNKAFKAQYQNQDPITGKTLIQFMDKNYLVQNPPMMPLNREELDKVYGLKYTRKPHPMYKKEIPAIKEIEFSVTSNRGCFGNCSFCALTFHQGRMVQSRSKKSIIEEVKLLTTLDEFKGYIHDIGGPTANFKHPSCNKQMEHGTCIGFNKTCLSPTPCKNINADHSEFIDVLREARKVKNVKKVFVRSGIRYDYLLLEKDPKVLEELVKYHISGQLKIAPEHINNKTLKQMGKPGREVYEEFVDKYKKANKKMGLNQFLVPYFISSHPGCTLEGAVELAVYLKQNNLRPRQVQDFYPTPGTLSTCMFYTGKNPLTNEKIFIPKTYEEKQTQRALMQYYKPENKERVKKALLKIGRTDLIGTSPDCLVFEKREFNKNTKTNRKAKVHKKKLTNKSGKSKPNSKKIKNNRNKKRA</sequence>
<dbReference type="GO" id="GO:0051539">
    <property type="term" value="F:4 iron, 4 sulfur cluster binding"/>
    <property type="evidence" value="ECO:0007669"/>
    <property type="project" value="UniProtKB-KW"/>
</dbReference>
<feature type="binding site" evidence="6">
    <location>
        <position position="315"/>
    </location>
    <ligand>
        <name>[4Fe-4S] cluster</name>
        <dbReference type="ChEBI" id="CHEBI:49883"/>
        <note>4Fe-4S-S-AdoMet</note>
    </ligand>
</feature>
<dbReference type="SFLD" id="SFLDG01069">
    <property type="entry name" value="UPF0313"/>
    <property type="match status" value="1"/>
</dbReference>
<evidence type="ECO:0000256" key="2">
    <source>
        <dbReference type="ARBA" id="ARBA00022691"/>
    </source>
</evidence>
<feature type="region of interest" description="Disordered" evidence="7">
    <location>
        <begin position="605"/>
        <end position="642"/>
    </location>
</feature>
<protein>
    <submittedName>
        <fullName evidence="9">YgiQ family radical SAM protein</fullName>
    </submittedName>
</protein>
<evidence type="ECO:0000256" key="4">
    <source>
        <dbReference type="ARBA" id="ARBA00023004"/>
    </source>
</evidence>
<dbReference type="PROSITE" id="PS51918">
    <property type="entry name" value="RADICAL_SAM"/>
    <property type="match status" value="1"/>
</dbReference>
<dbReference type="SMART" id="SM00729">
    <property type="entry name" value="Elp3"/>
    <property type="match status" value="1"/>
</dbReference>
<dbReference type="InterPro" id="IPR022946">
    <property type="entry name" value="UPF0313"/>
</dbReference>
<organism evidence="9 10">
    <name type="scientific">Anaerofustis stercorihominis</name>
    <dbReference type="NCBI Taxonomy" id="214853"/>
    <lineage>
        <taxon>Bacteria</taxon>
        <taxon>Bacillati</taxon>
        <taxon>Bacillota</taxon>
        <taxon>Clostridia</taxon>
        <taxon>Eubacteriales</taxon>
        <taxon>Eubacteriaceae</taxon>
        <taxon>Anaerofustis</taxon>
    </lineage>
</organism>